<evidence type="ECO:0000313" key="4">
    <source>
        <dbReference type="Proteomes" id="UP000618931"/>
    </source>
</evidence>
<accession>A0ABS0I9N4</accession>
<evidence type="ECO:0000256" key="1">
    <source>
        <dbReference type="SAM" id="MobiDB-lite"/>
    </source>
</evidence>
<keyword evidence="2" id="KW-0812">Transmembrane</keyword>
<keyword evidence="2" id="KW-1133">Transmembrane helix</keyword>
<feature type="compositionally biased region" description="Polar residues" evidence="1">
    <location>
        <begin position="46"/>
        <end position="57"/>
    </location>
</feature>
<name>A0ABS0I9N4_9BACT</name>
<evidence type="ECO:0008006" key="5">
    <source>
        <dbReference type="Google" id="ProtNLM"/>
    </source>
</evidence>
<protein>
    <recommendedName>
        <fullName evidence="5">Ppx/GppA phosphatase domain-containing protein</fullName>
    </recommendedName>
</protein>
<evidence type="ECO:0000313" key="3">
    <source>
        <dbReference type="EMBL" id="MBF9223627.1"/>
    </source>
</evidence>
<feature type="transmembrane region" description="Helical" evidence="2">
    <location>
        <begin position="6"/>
        <end position="23"/>
    </location>
</feature>
<comment type="caution">
    <text evidence="3">The sequence shown here is derived from an EMBL/GenBank/DDBJ whole genome shotgun (WGS) entry which is preliminary data.</text>
</comment>
<reference evidence="3 4" key="1">
    <citation type="submission" date="2020-11" db="EMBL/GenBank/DDBJ databases">
        <authorList>
            <person name="Kim M.K."/>
        </authorList>
    </citation>
    <scope>NUCLEOTIDE SEQUENCE [LARGE SCALE GENOMIC DNA]</scope>
    <source>
        <strain evidence="3 4">BT662</strain>
    </source>
</reference>
<keyword evidence="2" id="KW-0472">Membrane</keyword>
<proteinExistence type="predicted"/>
<organism evidence="3 4">
    <name type="scientific">Hymenobacter ruricola</name>
    <dbReference type="NCBI Taxonomy" id="2791023"/>
    <lineage>
        <taxon>Bacteria</taxon>
        <taxon>Pseudomonadati</taxon>
        <taxon>Bacteroidota</taxon>
        <taxon>Cytophagia</taxon>
        <taxon>Cytophagales</taxon>
        <taxon>Hymenobacteraceae</taxon>
        <taxon>Hymenobacter</taxon>
    </lineage>
</organism>
<feature type="region of interest" description="Disordered" evidence="1">
    <location>
        <begin position="38"/>
        <end position="63"/>
    </location>
</feature>
<keyword evidence="4" id="KW-1185">Reference proteome</keyword>
<dbReference type="RefSeq" id="WP_196295045.1">
    <property type="nucleotide sequence ID" value="NZ_JADQDM010000016.1"/>
</dbReference>
<dbReference type="Proteomes" id="UP000618931">
    <property type="component" value="Unassembled WGS sequence"/>
</dbReference>
<evidence type="ECO:0000256" key="2">
    <source>
        <dbReference type="SAM" id="Phobius"/>
    </source>
</evidence>
<gene>
    <name evidence="3" type="ORF">I2H31_21160</name>
</gene>
<dbReference type="EMBL" id="JADQDM010000016">
    <property type="protein sequence ID" value="MBF9223627.1"/>
    <property type="molecule type" value="Genomic_DNA"/>
</dbReference>
<sequence length="335" mass="35611">MRLTFASKAIIAAIILIGLYFGIRRFTATNPELAQSGRSAIDPVADTTSRPTSSGGASDTPAAAGTKPAFAYTAPEPVNGKLKGVVELGASGFNSFIVRIDPQRTWKLEKAEFGNSLVLENMASDDDIRKGLKAYIGSMLDFGVGGRDIHFVVSSGALKAEGTAKIVKALKSLNYVVNTVTPEKEGVLGLRSVLPASYADRAFVADIGSGNTKISWLDGNQPKSVETYGAKYFEKGTDDAAVATEVKAKAGQVPADLRGTCFIIGGVPFEMAKKVRNGKERYTVLDAPSAYQLDNAKSKAGLNIYKAIADATGCKQFVFDWDANFTIGYLLTLPK</sequence>